<dbReference type="InterPro" id="IPR000447">
    <property type="entry name" value="G3P_DH_FAD-dep"/>
</dbReference>
<comment type="similarity">
    <text evidence="3 9">Belongs to the FAD-dependent glycerol-3-phosphate dehydrogenase family.</text>
</comment>
<dbReference type="PANTHER" id="PTHR11985">
    <property type="entry name" value="GLYCEROL-3-PHOSPHATE DEHYDROGENASE"/>
    <property type="match status" value="1"/>
</dbReference>
<dbReference type="SUPFAM" id="SSF54373">
    <property type="entry name" value="FAD-linked reductases, C-terminal domain"/>
    <property type="match status" value="1"/>
</dbReference>
<accession>A0A1I1WMJ6</accession>
<feature type="domain" description="FAD dependent oxidoreductase" evidence="10">
    <location>
        <begin position="22"/>
        <end position="348"/>
    </location>
</feature>
<dbReference type="Gene3D" id="3.30.9.10">
    <property type="entry name" value="D-Amino Acid Oxidase, subunit A, domain 2"/>
    <property type="match status" value="1"/>
</dbReference>
<keyword evidence="6" id="KW-0274">FAD</keyword>
<evidence type="ECO:0000259" key="10">
    <source>
        <dbReference type="Pfam" id="PF01266"/>
    </source>
</evidence>
<evidence type="ECO:0000256" key="9">
    <source>
        <dbReference type="RuleBase" id="RU361217"/>
    </source>
</evidence>
<evidence type="ECO:0000256" key="8">
    <source>
        <dbReference type="ARBA" id="ARBA00049055"/>
    </source>
</evidence>
<gene>
    <name evidence="12" type="ORF">SAMN05216238_106167</name>
</gene>
<dbReference type="STRING" id="640948.SAMN05216238_106167"/>
<keyword evidence="5" id="KW-0319">Glycerol metabolism</keyword>
<evidence type="ECO:0000313" key="13">
    <source>
        <dbReference type="Proteomes" id="UP000199474"/>
    </source>
</evidence>
<sequence>MSVFSSQQRDQIFQQIETEQLDVLVIGGGITGAGITLDAASRGMNTAVVEMQDFAAGTSSRSTKLVHGGLRYLKQFEVKMVAEVGRERAIVYENGPHVTTPEWMMLPFYKDGTFGPFTSRIGLRLYDFLARVKKDERRKMLGAQEAVKKEPLLKADDLKGAGYYVEYKTDDARLTIEVMKKAVEHGAHAINYAKVVDFLYDAGKVAGAVVEDQITGQQHHVYAKKIVNAGGPWVDDLREIDGSRQGKSLHLTKGVHLVFDQDRFPLQQAIYFDAPDGRMIFAIPRNKKTYVGTTDTNYQGDIAYPHMSEADRDYLLDAVNGTFPSLRLTTDDVDSSYAGLRPLIADEDEDDPDEISRKDEMFISNSGLISMAGGKLTGYRKMAEDTVDTIVAQLKDEEGILYTSSETAHLPISGGEVGGSEGFQAFKEEKVKEAAALGITEETAHFLIQKYGANVNRIFTLFQETRTAADKAGIEPIVFAELRYAIDHEMTYKPADFFVRRTGALFFDIDFVRVYKNRVIDYMADELQWSHRQKEAYSEEMEQLLYEAVNPIN</sequence>
<dbReference type="InterPro" id="IPR038299">
    <property type="entry name" value="DAO_C_sf"/>
</dbReference>
<protein>
    <recommendedName>
        <fullName evidence="9">Glycerol-3-phosphate dehydrogenase</fullName>
        <ecNumber evidence="9">1.1.5.3</ecNumber>
    </recommendedName>
</protein>
<dbReference type="Pfam" id="PF01266">
    <property type="entry name" value="DAO"/>
    <property type="match status" value="1"/>
</dbReference>
<dbReference type="EMBL" id="FOMR01000006">
    <property type="protein sequence ID" value="SFD96191.1"/>
    <property type="molecule type" value="Genomic_DNA"/>
</dbReference>
<dbReference type="GO" id="GO:0004368">
    <property type="term" value="F:glycerol-3-phosphate dehydrogenase (quinone) activity"/>
    <property type="evidence" value="ECO:0007669"/>
    <property type="project" value="UniProtKB-EC"/>
</dbReference>
<evidence type="ECO:0000259" key="11">
    <source>
        <dbReference type="Pfam" id="PF16901"/>
    </source>
</evidence>
<comment type="catalytic activity">
    <reaction evidence="8 9">
        <text>a quinone + sn-glycerol 3-phosphate = dihydroxyacetone phosphate + a quinol</text>
        <dbReference type="Rhea" id="RHEA:18977"/>
        <dbReference type="ChEBI" id="CHEBI:24646"/>
        <dbReference type="ChEBI" id="CHEBI:57597"/>
        <dbReference type="ChEBI" id="CHEBI:57642"/>
        <dbReference type="ChEBI" id="CHEBI:132124"/>
        <dbReference type="EC" id="1.1.5.3"/>
    </reaction>
</comment>
<comment type="pathway">
    <text evidence="2">Polyol metabolism; glycerol degradation via glycerol kinase pathway; glycerone phosphate from sn-glycerol 3-phosphate (aerobic route): step 1/1.</text>
</comment>
<evidence type="ECO:0000256" key="2">
    <source>
        <dbReference type="ARBA" id="ARBA00004977"/>
    </source>
</evidence>
<evidence type="ECO:0000256" key="5">
    <source>
        <dbReference type="ARBA" id="ARBA00022798"/>
    </source>
</evidence>
<evidence type="ECO:0000256" key="3">
    <source>
        <dbReference type="ARBA" id="ARBA00007330"/>
    </source>
</evidence>
<dbReference type="UniPathway" id="UPA00618">
    <property type="reaction ID" value="UER00674"/>
</dbReference>
<dbReference type="Pfam" id="PF16901">
    <property type="entry name" value="DAO_C"/>
    <property type="match status" value="1"/>
</dbReference>
<dbReference type="InterPro" id="IPR031656">
    <property type="entry name" value="DAO_C"/>
</dbReference>
<reference evidence="13" key="1">
    <citation type="submission" date="2016-10" db="EMBL/GenBank/DDBJ databases">
        <authorList>
            <person name="Varghese N."/>
            <person name="Submissions S."/>
        </authorList>
    </citation>
    <scope>NUCLEOTIDE SEQUENCE [LARGE SCALE GENOMIC DNA]</scope>
    <source>
        <strain evidence="13">DSM 22530</strain>
    </source>
</reference>
<dbReference type="Gene3D" id="3.50.50.60">
    <property type="entry name" value="FAD/NAD(P)-binding domain"/>
    <property type="match status" value="1"/>
</dbReference>
<dbReference type="GO" id="GO:0019563">
    <property type="term" value="P:glycerol catabolic process"/>
    <property type="evidence" value="ECO:0007669"/>
    <property type="project" value="UniProtKB-UniPathway"/>
</dbReference>
<dbReference type="AlphaFoldDB" id="A0A1I1WMJ6"/>
<comment type="cofactor">
    <cofactor evidence="1 9">
        <name>FAD</name>
        <dbReference type="ChEBI" id="CHEBI:57692"/>
    </cofactor>
</comment>
<dbReference type="InterPro" id="IPR006076">
    <property type="entry name" value="FAD-dep_OxRdtase"/>
</dbReference>
<dbReference type="Gene3D" id="1.10.8.870">
    <property type="entry name" value="Alpha-glycerophosphate oxidase, cap domain"/>
    <property type="match status" value="1"/>
</dbReference>
<proteinExistence type="inferred from homology"/>
<dbReference type="EC" id="1.1.5.3" evidence="9"/>
<dbReference type="OrthoDB" id="9766796at2"/>
<evidence type="ECO:0000256" key="4">
    <source>
        <dbReference type="ARBA" id="ARBA00022630"/>
    </source>
</evidence>
<evidence type="ECO:0000256" key="1">
    <source>
        <dbReference type="ARBA" id="ARBA00001974"/>
    </source>
</evidence>
<dbReference type="PROSITE" id="PS00977">
    <property type="entry name" value="FAD_G3PDH_1"/>
    <property type="match status" value="1"/>
</dbReference>
<evidence type="ECO:0000313" key="12">
    <source>
        <dbReference type="EMBL" id="SFD96191.1"/>
    </source>
</evidence>
<dbReference type="Proteomes" id="UP000199474">
    <property type="component" value="Unassembled WGS sequence"/>
</dbReference>
<keyword evidence="4 9" id="KW-0285">Flavoprotein</keyword>
<dbReference type="RefSeq" id="WP_090084913.1">
    <property type="nucleotide sequence ID" value="NZ_FOMR01000006.1"/>
</dbReference>
<dbReference type="GO" id="GO:0009331">
    <property type="term" value="C:glycerol-3-phosphate dehydrogenase (FAD) complex"/>
    <property type="evidence" value="ECO:0007669"/>
    <property type="project" value="UniProtKB-UniRule"/>
</dbReference>
<evidence type="ECO:0000256" key="7">
    <source>
        <dbReference type="ARBA" id="ARBA00023002"/>
    </source>
</evidence>
<evidence type="ECO:0000256" key="6">
    <source>
        <dbReference type="ARBA" id="ARBA00022827"/>
    </source>
</evidence>
<dbReference type="InterPro" id="IPR036188">
    <property type="entry name" value="FAD/NAD-bd_sf"/>
</dbReference>
<dbReference type="SUPFAM" id="SSF51905">
    <property type="entry name" value="FAD/NAD(P)-binding domain"/>
    <property type="match status" value="1"/>
</dbReference>
<dbReference type="PANTHER" id="PTHR11985:SF35">
    <property type="entry name" value="ANAEROBIC GLYCEROL-3-PHOSPHATE DEHYDROGENASE SUBUNIT A"/>
    <property type="match status" value="1"/>
</dbReference>
<name>A0A1I1WMJ6_9BACI</name>
<dbReference type="PRINTS" id="PR01001">
    <property type="entry name" value="FADG3PDH"/>
</dbReference>
<organism evidence="12 13">
    <name type="scientific">Lentibacillus persicus</name>
    <dbReference type="NCBI Taxonomy" id="640948"/>
    <lineage>
        <taxon>Bacteria</taxon>
        <taxon>Bacillati</taxon>
        <taxon>Bacillota</taxon>
        <taxon>Bacilli</taxon>
        <taxon>Bacillales</taxon>
        <taxon>Bacillaceae</taxon>
        <taxon>Lentibacillus</taxon>
    </lineage>
</organism>
<dbReference type="GO" id="GO:0046168">
    <property type="term" value="P:glycerol-3-phosphate catabolic process"/>
    <property type="evidence" value="ECO:0007669"/>
    <property type="project" value="TreeGrafter"/>
</dbReference>
<dbReference type="PROSITE" id="PS00978">
    <property type="entry name" value="FAD_G3PDH_2"/>
    <property type="match status" value="1"/>
</dbReference>
<keyword evidence="13" id="KW-1185">Reference proteome</keyword>
<keyword evidence="7 9" id="KW-0560">Oxidoreductase</keyword>
<feature type="domain" description="Alpha-glycerophosphate oxidase C-terminal" evidence="11">
    <location>
        <begin position="405"/>
        <end position="534"/>
    </location>
</feature>